<evidence type="ECO:0000313" key="2">
    <source>
        <dbReference type="Proteomes" id="UP000610456"/>
    </source>
</evidence>
<dbReference type="InterPro" id="IPR016155">
    <property type="entry name" value="Mopterin_synth/thiamin_S_b"/>
</dbReference>
<dbReference type="InterPro" id="IPR012675">
    <property type="entry name" value="Beta-grasp_dom_sf"/>
</dbReference>
<reference evidence="1" key="2">
    <citation type="submission" date="2020-09" db="EMBL/GenBank/DDBJ databases">
        <authorList>
            <person name="Sun Q."/>
            <person name="Kim S."/>
        </authorList>
    </citation>
    <scope>NUCLEOTIDE SEQUENCE</scope>
    <source>
        <strain evidence="1">KCTC 12719</strain>
    </source>
</reference>
<sequence length="78" mass="8677">MELFKIKAFGLLAEKLQASEFDFPYHKDTEQLLNALKESHPELQSSKFSLAVDKNLVQQNTGLNGNEEIALLPPFSGG</sequence>
<evidence type="ECO:0000313" key="1">
    <source>
        <dbReference type="EMBL" id="GHA49495.1"/>
    </source>
</evidence>
<dbReference type="CDD" id="cd00754">
    <property type="entry name" value="Ubl_MoaD"/>
    <property type="match status" value="1"/>
</dbReference>
<accession>A0A918W262</accession>
<dbReference type="Pfam" id="PF02597">
    <property type="entry name" value="ThiS"/>
    <property type="match status" value="1"/>
</dbReference>
<dbReference type="SUPFAM" id="SSF54285">
    <property type="entry name" value="MoaD/ThiS"/>
    <property type="match status" value="1"/>
</dbReference>
<comment type="caution">
    <text evidence="1">The sequence shown here is derived from an EMBL/GenBank/DDBJ whole genome shotgun (WGS) entry which is preliminary data.</text>
</comment>
<protein>
    <recommendedName>
        <fullName evidence="3">Molybdopterin synthase sulfur carrier subunit</fullName>
    </recommendedName>
</protein>
<dbReference type="Gene3D" id="3.10.20.30">
    <property type="match status" value="1"/>
</dbReference>
<keyword evidence="2" id="KW-1185">Reference proteome</keyword>
<dbReference type="RefSeq" id="WP_189606121.1">
    <property type="nucleotide sequence ID" value="NZ_BMXB01000021.1"/>
</dbReference>
<dbReference type="AlphaFoldDB" id="A0A918W262"/>
<dbReference type="EMBL" id="BMXB01000021">
    <property type="protein sequence ID" value="GHA49495.1"/>
    <property type="molecule type" value="Genomic_DNA"/>
</dbReference>
<gene>
    <name evidence="1" type="ORF">GCM10007103_32940</name>
</gene>
<dbReference type="Proteomes" id="UP000610456">
    <property type="component" value="Unassembled WGS sequence"/>
</dbReference>
<dbReference type="InterPro" id="IPR003749">
    <property type="entry name" value="ThiS/MoaD-like"/>
</dbReference>
<name>A0A918W262_9FLAO</name>
<evidence type="ECO:0008006" key="3">
    <source>
        <dbReference type="Google" id="ProtNLM"/>
    </source>
</evidence>
<reference evidence="1" key="1">
    <citation type="journal article" date="2014" name="Int. J. Syst. Evol. Microbiol.">
        <title>Complete genome sequence of Corynebacterium casei LMG S-19264T (=DSM 44701T), isolated from a smear-ripened cheese.</title>
        <authorList>
            <consortium name="US DOE Joint Genome Institute (JGI-PGF)"/>
            <person name="Walter F."/>
            <person name="Albersmeier A."/>
            <person name="Kalinowski J."/>
            <person name="Ruckert C."/>
        </authorList>
    </citation>
    <scope>NUCLEOTIDE SEQUENCE</scope>
    <source>
        <strain evidence="1">KCTC 12719</strain>
    </source>
</reference>
<proteinExistence type="predicted"/>
<organism evidence="1 2">
    <name type="scientific">Salinimicrobium marinum</name>
    <dbReference type="NCBI Taxonomy" id="680283"/>
    <lineage>
        <taxon>Bacteria</taxon>
        <taxon>Pseudomonadati</taxon>
        <taxon>Bacteroidota</taxon>
        <taxon>Flavobacteriia</taxon>
        <taxon>Flavobacteriales</taxon>
        <taxon>Flavobacteriaceae</taxon>
        <taxon>Salinimicrobium</taxon>
    </lineage>
</organism>